<dbReference type="EC" id="5.6.2.4" evidence="13 15"/>
<dbReference type="Pfam" id="PF17191">
    <property type="entry name" value="RecG_wedge"/>
    <property type="match status" value="1"/>
</dbReference>
<dbReference type="GO" id="GO:0043138">
    <property type="term" value="F:3'-5' DNA helicase activity"/>
    <property type="evidence" value="ECO:0007669"/>
    <property type="project" value="UniProtKB-EC"/>
</dbReference>
<evidence type="ECO:0000256" key="11">
    <source>
        <dbReference type="ARBA" id="ARBA00023235"/>
    </source>
</evidence>
<feature type="domain" description="Helicase C-terminal" evidence="17">
    <location>
        <begin position="465"/>
        <end position="625"/>
    </location>
</feature>
<evidence type="ECO:0000256" key="1">
    <source>
        <dbReference type="ARBA" id="ARBA00007504"/>
    </source>
</evidence>
<dbReference type="Pfam" id="PF00270">
    <property type="entry name" value="DEAD"/>
    <property type="match status" value="1"/>
</dbReference>
<dbReference type="GO" id="GO:0006281">
    <property type="term" value="P:DNA repair"/>
    <property type="evidence" value="ECO:0007669"/>
    <property type="project" value="UniProtKB-UniRule"/>
</dbReference>
<evidence type="ECO:0000256" key="14">
    <source>
        <dbReference type="ARBA" id="ARBA00048988"/>
    </source>
</evidence>
<evidence type="ECO:0000256" key="3">
    <source>
        <dbReference type="ARBA" id="ARBA00022741"/>
    </source>
</evidence>
<dbReference type="PANTHER" id="PTHR47964">
    <property type="entry name" value="ATP-DEPENDENT DNA HELICASE HOMOLOG RECG, CHLOROPLASTIC"/>
    <property type="match status" value="1"/>
</dbReference>
<dbReference type="InterPro" id="IPR001650">
    <property type="entry name" value="Helicase_C-like"/>
</dbReference>
<evidence type="ECO:0000256" key="10">
    <source>
        <dbReference type="ARBA" id="ARBA00023204"/>
    </source>
</evidence>
<dbReference type="NCBIfam" id="TIGR00643">
    <property type="entry name" value="recG"/>
    <property type="match status" value="1"/>
</dbReference>
<dbReference type="SUPFAM" id="SSF50249">
    <property type="entry name" value="Nucleic acid-binding proteins"/>
    <property type="match status" value="1"/>
</dbReference>
<name>A0A6L5XEA4_9BACT</name>
<dbReference type="Gene3D" id="2.40.50.140">
    <property type="entry name" value="Nucleic acid-binding proteins"/>
    <property type="match status" value="1"/>
</dbReference>
<feature type="domain" description="Helicase ATP-binding" evidence="16">
    <location>
        <begin position="284"/>
        <end position="446"/>
    </location>
</feature>
<keyword evidence="4 15" id="KW-0227">DNA damage</keyword>
<dbReference type="GO" id="GO:0006310">
    <property type="term" value="P:DNA recombination"/>
    <property type="evidence" value="ECO:0007669"/>
    <property type="project" value="UniProtKB-UniRule"/>
</dbReference>
<dbReference type="InterPro" id="IPR014001">
    <property type="entry name" value="Helicase_ATP-bd"/>
</dbReference>
<evidence type="ECO:0000313" key="18">
    <source>
        <dbReference type="EMBL" id="MSS18117.1"/>
    </source>
</evidence>
<dbReference type="InterPro" id="IPR027417">
    <property type="entry name" value="P-loop_NTPase"/>
</dbReference>
<proteinExistence type="inferred from homology"/>
<evidence type="ECO:0000256" key="8">
    <source>
        <dbReference type="ARBA" id="ARBA00023125"/>
    </source>
</evidence>
<dbReference type="Gene3D" id="3.40.50.300">
    <property type="entry name" value="P-loop containing nucleotide triphosphate hydrolases"/>
    <property type="match status" value="2"/>
</dbReference>
<dbReference type="SMART" id="SM00487">
    <property type="entry name" value="DEXDc"/>
    <property type="match status" value="1"/>
</dbReference>
<protein>
    <recommendedName>
        <fullName evidence="2 15">ATP-dependent DNA helicase RecG</fullName>
        <ecNumber evidence="13 15">5.6.2.4</ecNumber>
    </recommendedName>
</protein>
<keyword evidence="3 15" id="KW-0547">Nucleotide-binding</keyword>
<evidence type="ECO:0000256" key="2">
    <source>
        <dbReference type="ARBA" id="ARBA00017846"/>
    </source>
</evidence>
<dbReference type="PROSITE" id="PS51194">
    <property type="entry name" value="HELICASE_CTER"/>
    <property type="match status" value="1"/>
</dbReference>
<comment type="function">
    <text evidence="15">Plays a critical role in recombination and DNA repair. Helps process Holliday junction intermediates to mature products by catalyzing branch migration. Has replication fork regression activity, unwinds stalled or blocked replication forks to make a HJ that can be resolved. Has a DNA unwinding activity characteristic of a DNA helicase with 3'-5' polarity.</text>
</comment>
<dbReference type="InterPro" id="IPR033454">
    <property type="entry name" value="RecG_wedge"/>
</dbReference>
<keyword evidence="11" id="KW-0413">Isomerase</keyword>
<dbReference type="GO" id="GO:0003677">
    <property type="term" value="F:DNA binding"/>
    <property type="evidence" value="ECO:0007669"/>
    <property type="project" value="UniProtKB-KW"/>
</dbReference>
<sequence>MTDLSRLDIKYLKGVGPKRAALLATELGISSYYDLLYDFPFRYIDRSQVYTISSLQGDSLPSMQFKGRFISFTTHGEGRKRRLQALFTDGTGTIEMVWFNRVKSLLETYKTGVEYIVFGQPKLFKNTYSIIHPEVDVYKPETAPRGLVGVYNLTEKLRNHYFTSRTLQKLVAAMLQAVDVGSLPDPLPPRLRARRGLLSLGEALRNIHLPASVELMQRAQLRFKYEELFFLELNIIKNVKGRNAKLPGFVFSHIGDCFNGFYERGLRFPLTGAQKRVIKEIRADLGSGRQMNRLLQGDVGSGKTIVAFMTMLIALDNGFQACIMAPTEILATQHYESISEMASVIGVHVGLLTGSTGKKERDRLHAALLDGSLQILIGTHALIEDTVQFRNLGLAVIDEQHRFGVVQRSRLWKKNSTPPHVLVMTATPIPRTLSMTVYGDLDVSVIDELPPGRKPVTTRMRYESDRQQVYHFLGTELRQGRQAYIVYPLIESTEKTDLHDLINGYEAVSQEFPHYRVVYVHGKMKPKEKQHQMELFVSGQAQILVATTVIEVGVNVPNASVMIIENAERFGLSQLHQLRGRVGRGADQSYCILMTKHQIAGDTRKRLEVMVQSNDGFKIAEEDMKLRGPGDMEGTQQSGVAFNLKLTNLATDGPIVEMARNDAMAVLDADPALQGQEGRRLDEHMHFLRGQQADWSLIS</sequence>
<dbReference type="SUPFAM" id="SSF52540">
    <property type="entry name" value="P-loop containing nucleoside triphosphate hydrolases"/>
    <property type="match status" value="2"/>
</dbReference>
<dbReference type="CDD" id="cd04488">
    <property type="entry name" value="RecG_wedge_OBF"/>
    <property type="match status" value="1"/>
</dbReference>
<dbReference type="InterPro" id="IPR045562">
    <property type="entry name" value="RecG_dom3_C"/>
</dbReference>
<evidence type="ECO:0000259" key="16">
    <source>
        <dbReference type="PROSITE" id="PS51192"/>
    </source>
</evidence>
<keyword evidence="6 15" id="KW-0347">Helicase</keyword>
<comment type="catalytic activity">
    <reaction evidence="12 15">
        <text>Couples ATP hydrolysis with the unwinding of duplex DNA by translocating in the 3'-5' direction.</text>
        <dbReference type="EC" id="5.6.2.4"/>
    </reaction>
</comment>
<comment type="caution">
    <text evidence="18">The sequence shown here is derived from an EMBL/GenBank/DDBJ whole genome shotgun (WGS) entry which is preliminary data.</text>
</comment>
<keyword evidence="7 15" id="KW-0067">ATP-binding</keyword>
<dbReference type="RefSeq" id="WP_154327061.1">
    <property type="nucleotide sequence ID" value="NZ_CP045696.1"/>
</dbReference>
<dbReference type="Pfam" id="PF00271">
    <property type="entry name" value="Helicase_C"/>
    <property type="match status" value="1"/>
</dbReference>
<dbReference type="InterPro" id="IPR012340">
    <property type="entry name" value="NA-bd_OB-fold"/>
</dbReference>
<accession>A0A6L5XEA4</accession>
<evidence type="ECO:0000256" key="13">
    <source>
        <dbReference type="ARBA" id="ARBA00034808"/>
    </source>
</evidence>
<dbReference type="InterPro" id="IPR047112">
    <property type="entry name" value="RecG/Mfd"/>
</dbReference>
<keyword evidence="19" id="KW-1185">Reference proteome</keyword>
<dbReference type="Proteomes" id="UP000483362">
    <property type="component" value="Unassembled WGS sequence"/>
</dbReference>
<dbReference type="InterPro" id="IPR011545">
    <property type="entry name" value="DEAD/DEAH_box_helicase_dom"/>
</dbReference>
<reference evidence="18 19" key="1">
    <citation type="submission" date="2019-08" db="EMBL/GenBank/DDBJ databases">
        <title>In-depth cultivation of the pig gut microbiome towards novel bacterial diversity and tailored functional studies.</title>
        <authorList>
            <person name="Wylensek D."/>
            <person name="Hitch T.C.A."/>
            <person name="Clavel T."/>
        </authorList>
    </citation>
    <scope>NUCLEOTIDE SEQUENCE [LARGE SCALE GENOMIC DNA]</scope>
    <source>
        <strain evidence="18 19">Oil-RF-744-WCA-WT-10</strain>
    </source>
</reference>
<dbReference type="PROSITE" id="PS51192">
    <property type="entry name" value="HELICASE_ATP_BIND_1"/>
    <property type="match status" value="1"/>
</dbReference>
<dbReference type="InterPro" id="IPR004609">
    <property type="entry name" value="ATP-dep_DNA_helicase_RecG"/>
</dbReference>
<keyword evidence="9 15" id="KW-0233">DNA recombination</keyword>
<keyword evidence="8" id="KW-0238">DNA-binding</keyword>
<evidence type="ECO:0000256" key="7">
    <source>
        <dbReference type="ARBA" id="ARBA00022840"/>
    </source>
</evidence>
<keyword evidence="10 15" id="KW-0234">DNA repair</keyword>
<dbReference type="NCBIfam" id="NF008168">
    <property type="entry name" value="PRK10917.2-2"/>
    <property type="match status" value="1"/>
</dbReference>
<comment type="catalytic activity">
    <reaction evidence="14 15">
        <text>ATP + H2O = ADP + phosphate + H(+)</text>
        <dbReference type="Rhea" id="RHEA:13065"/>
        <dbReference type="ChEBI" id="CHEBI:15377"/>
        <dbReference type="ChEBI" id="CHEBI:15378"/>
        <dbReference type="ChEBI" id="CHEBI:30616"/>
        <dbReference type="ChEBI" id="CHEBI:43474"/>
        <dbReference type="ChEBI" id="CHEBI:456216"/>
        <dbReference type="EC" id="5.6.2.4"/>
    </reaction>
</comment>
<evidence type="ECO:0000256" key="15">
    <source>
        <dbReference type="RuleBase" id="RU363016"/>
    </source>
</evidence>
<dbReference type="GO" id="GO:0016787">
    <property type="term" value="F:hydrolase activity"/>
    <property type="evidence" value="ECO:0007669"/>
    <property type="project" value="UniProtKB-KW"/>
</dbReference>
<evidence type="ECO:0000256" key="4">
    <source>
        <dbReference type="ARBA" id="ARBA00022763"/>
    </source>
</evidence>
<organism evidence="18 19">
    <name type="scientific">Sodaliphilus pleomorphus</name>
    <dbReference type="NCBI Taxonomy" id="2606626"/>
    <lineage>
        <taxon>Bacteria</taxon>
        <taxon>Pseudomonadati</taxon>
        <taxon>Bacteroidota</taxon>
        <taxon>Bacteroidia</taxon>
        <taxon>Bacteroidales</taxon>
        <taxon>Muribaculaceae</taxon>
        <taxon>Sodaliphilus</taxon>
    </lineage>
</organism>
<dbReference type="GO" id="GO:0005524">
    <property type="term" value="F:ATP binding"/>
    <property type="evidence" value="ECO:0007669"/>
    <property type="project" value="UniProtKB-KW"/>
</dbReference>
<keyword evidence="5 15" id="KW-0378">Hydrolase</keyword>
<evidence type="ECO:0000256" key="12">
    <source>
        <dbReference type="ARBA" id="ARBA00034617"/>
    </source>
</evidence>
<evidence type="ECO:0000259" key="17">
    <source>
        <dbReference type="PROSITE" id="PS51194"/>
    </source>
</evidence>
<evidence type="ECO:0000256" key="6">
    <source>
        <dbReference type="ARBA" id="ARBA00022806"/>
    </source>
</evidence>
<evidence type="ECO:0000256" key="9">
    <source>
        <dbReference type="ARBA" id="ARBA00023172"/>
    </source>
</evidence>
<dbReference type="Pfam" id="PF19833">
    <property type="entry name" value="RecG_dom3_C"/>
    <property type="match status" value="1"/>
</dbReference>
<comment type="similarity">
    <text evidence="1 15">Belongs to the helicase family. RecG subfamily.</text>
</comment>
<dbReference type="EMBL" id="VULT01000016">
    <property type="protein sequence ID" value="MSS18117.1"/>
    <property type="molecule type" value="Genomic_DNA"/>
</dbReference>
<gene>
    <name evidence="18" type="primary">recG</name>
    <name evidence="18" type="ORF">FYJ29_10165</name>
</gene>
<dbReference type="PANTHER" id="PTHR47964:SF1">
    <property type="entry name" value="ATP-DEPENDENT DNA HELICASE HOMOLOG RECG, CHLOROPLASTIC"/>
    <property type="match status" value="1"/>
</dbReference>
<dbReference type="SMART" id="SM00490">
    <property type="entry name" value="HELICc"/>
    <property type="match status" value="1"/>
</dbReference>
<dbReference type="AlphaFoldDB" id="A0A6L5XEA4"/>
<dbReference type="NCBIfam" id="NF008165">
    <property type="entry name" value="PRK10917.1-3"/>
    <property type="match status" value="1"/>
</dbReference>
<evidence type="ECO:0000313" key="19">
    <source>
        <dbReference type="Proteomes" id="UP000483362"/>
    </source>
</evidence>
<evidence type="ECO:0000256" key="5">
    <source>
        <dbReference type="ARBA" id="ARBA00022801"/>
    </source>
</evidence>
<dbReference type="CDD" id="cd17992">
    <property type="entry name" value="DEXHc_RecG"/>
    <property type="match status" value="1"/>
</dbReference>